<accession>A0A7J6UU67</accession>
<dbReference type="Proteomes" id="UP000554482">
    <property type="component" value="Unassembled WGS sequence"/>
</dbReference>
<keyword evidence="2" id="KW-0677">Repeat</keyword>
<organism evidence="5 6">
    <name type="scientific">Thalictrum thalictroides</name>
    <name type="common">Rue-anemone</name>
    <name type="synonym">Anemone thalictroides</name>
    <dbReference type="NCBI Taxonomy" id="46969"/>
    <lineage>
        <taxon>Eukaryota</taxon>
        <taxon>Viridiplantae</taxon>
        <taxon>Streptophyta</taxon>
        <taxon>Embryophyta</taxon>
        <taxon>Tracheophyta</taxon>
        <taxon>Spermatophyta</taxon>
        <taxon>Magnoliopsida</taxon>
        <taxon>Ranunculales</taxon>
        <taxon>Ranunculaceae</taxon>
        <taxon>Thalictroideae</taxon>
        <taxon>Thalictrum</taxon>
    </lineage>
</organism>
<feature type="repeat" description="PPR" evidence="3">
    <location>
        <begin position="156"/>
        <end position="190"/>
    </location>
</feature>
<feature type="repeat" description="PPR" evidence="3">
    <location>
        <begin position="261"/>
        <end position="295"/>
    </location>
</feature>
<dbReference type="NCBIfam" id="TIGR00756">
    <property type="entry name" value="PPR"/>
    <property type="match status" value="13"/>
</dbReference>
<feature type="repeat" description="PPR" evidence="3">
    <location>
        <begin position="119"/>
        <end position="153"/>
    </location>
</feature>
<dbReference type="AlphaFoldDB" id="A0A7J6UU67"/>
<comment type="caution">
    <text evidence="5">The sequence shown here is derived from an EMBL/GenBank/DDBJ whole genome shotgun (WGS) entry which is preliminary data.</text>
</comment>
<dbReference type="Pfam" id="PF01535">
    <property type="entry name" value="PPR"/>
    <property type="match status" value="6"/>
</dbReference>
<gene>
    <name evidence="5" type="ORF">FRX31_034409</name>
</gene>
<keyword evidence="6" id="KW-1185">Reference proteome</keyword>
<feature type="repeat" description="PPR" evidence="3">
    <location>
        <begin position="226"/>
        <end position="260"/>
    </location>
</feature>
<name>A0A7J6UU67_THATH</name>
<dbReference type="FunFam" id="1.25.40.10:FF:000558">
    <property type="entry name" value="Pentatricopeptide repeat-containing protein At5g39710"/>
    <property type="match status" value="1"/>
</dbReference>
<comment type="similarity">
    <text evidence="1">Belongs to the PPR family. P subfamily.</text>
</comment>
<evidence type="ECO:0000256" key="3">
    <source>
        <dbReference type="PROSITE-ProRule" id="PRU00708"/>
    </source>
</evidence>
<evidence type="ECO:0000256" key="4">
    <source>
        <dbReference type="SAM" id="MobiDB-lite"/>
    </source>
</evidence>
<dbReference type="PANTHER" id="PTHR47939">
    <property type="entry name" value="MEMBRANE-ASSOCIATED SALT-INDUCIBLE PROTEIN-LIKE"/>
    <property type="match status" value="1"/>
</dbReference>
<dbReference type="Gene3D" id="1.25.40.10">
    <property type="entry name" value="Tetratricopeptide repeat domain"/>
    <property type="match status" value="7"/>
</dbReference>
<feature type="repeat" description="PPR" evidence="3">
    <location>
        <begin position="708"/>
        <end position="742"/>
    </location>
</feature>
<dbReference type="InterPro" id="IPR050667">
    <property type="entry name" value="PPR-containing_protein"/>
</dbReference>
<feature type="repeat" description="PPR" evidence="3">
    <location>
        <begin position="191"/>
        <end position="225"/>
    </location>
</feature>
<evidence type="ECO:0000256" key="1">
    <source>
        <dbReference type="ARBA" id="ARBA00007626"/>
    </source>
</evidence>
<dbReference type="Pfam" id="PF12854">
    <property type="entry name" value="PPR_1"/>
    <property type="match status" value="2"/>
</dbReference>
<feature type="repeat" description="PPR" evidence="3">
    <location>
        <begin position="466"/>
        <end position="500"/>
    </location>
</feature>
<proteinExistence type="inferred from homology"/>
<feature type="repeat" description="PPR" evidence="3">
    <location>
        <begin position="331"/>
        <end position="365"/>
    </location>
</feature>
<protein>
    <submittedName>
        <fullName evidence="5">Pentatricopeptide repeat-containing protein</fullName>
    </submittedName>
</protein>
<sequence length="1003" mass="112291">MNTNNIRGNSETRSIVAGIFIKANRFQEAEKFMNQMLKDGEFFQKGIWDSLIQGICSAGESPEKAFSVLQDCLKFRGIISPSHYSFSLLIHCFSSLGNMGRAIEVLELMTGENFRYPFDNFVCSSVISGFCKIGKPELALGFYDNVEKSRALLSPNVVTYTAIVSALCKEGRVKEVCDLVYKMENEGVVLDAVFYSSWICGYFQRGILEEAFKKHREMLEKGIKPDTVSYTILIDGFSKEGNVEKAVGFLNEMKKDGLQPNLVTYTAIMRGFCKRRKLEEAFCIFKRVKELGITMDEITYSTLIDGFCRVGDIDRVFLLLGEMEKKGVSIGIITYNTVINGLCKFGRTTEADEISNSILGDNFTFSTLLHGYAQENNALGILETKRRVEEAGIHMDVIMCNVLIKASFMMGAFEDASVIFDGMSEMGIAADSGTYCTMIDGYCRTGRIDEALEIFDAFREKFSIANVGSYSYIIHALCENGMVDMAIDVFIEIIEKALVPERTAYTVLLRSIFNERTEEGILEFVLKFEELEQHIFHFIGTEAICFLCKKGCLKSAFDLYMLMRTKGLGVTRKCYYLILEGHIEKGNKYILPIMLNAYMKEYGLSESRMGNILLSYLCEKDVNKAIHLFDKMKETLFCYKIPIAAVEALTKQGRAIDAQRIILKGRGTSTSSDVVAYSIVVNGLCKEGHIHKALDLCVTMRNKGIAPNIVTYNSVMNGLCQQGFLVEALRLFDSLDKIGLTPSHITYGTLISALSKEGYLQDAKHLFEKMVLKGFTPHTHMYNSMIHGYCKLGLLDEALELLLSLEKRCYTPDAFTVSAVINGICWKGDMEGALTFYFDYKRKGILPDFFGFVYLIKGLCVKGRMEEARSIFTEMLQIQSIVELINKFGNEIAAESLASILVSLCEQGNIEQATSVLDEVVSGALSSRKRYTEATNLNNPNDGEVMRHSDAPNMNSGLEDSDYSSGKPILCDFDVYYSLIASLCSEGRLDQASQVAKELLLNV</sequence>
<dbReference type="EMBL" id="JABWDY010043329">
    <property type="protein sequence ID" value="KAF5176001.1"/>
    <property type="molecule type" value="Genomic_DNA"/>
</dbReference>
<feature type="repeat" description="PPR" evidence="3">
    <location>
        <begin position="296"/>
        <end position="330"/>
    </location>
</feature>
<feature type="repeat" description="PPR" evidence="3">
    <location>
        <begin position="431"/>
        <end position="461"/>
    </location>
</feature>
<feature type="repeat" description="PPR" evidence="3">
    <location>
        <begin position="396"/>
        <end position="430"/>
    </location>
</feature>
<feature type="repeat" description="PPR" evidence="3">
    <location>
        <begin position="778"/>
        <end position="812"/>
    </location>
</feature>
<reference evidence="5 6" key="1">
    <citation type="submission" date="2020-06" db="EMBL/GenBank/DDBJ databases">
        <title>Transcriptomic and genomic resources for Thalictrum thalictroides and T. hernandezii: Facilitating candidate gene discovery in an emerging model plant lineage.</title>
        <authorList>
            <person name="Arias T."/>
            <person name="Riano-Pachon D.M."/>
            <person name="Di Stilio V.S."/>
        </authorList>
    </citation>
    <scope>NUCLEOTIDE SEQUENCE [LARGE SCALE GENOMIC DNA]</scope>
    <source>
        <strain evidence="6">cv. WT478/WT964</strain>
        <tissue evidence="5">Leaves</tissue>
    </source>
</reference>
<evidence type="ECO:0000313" key="6">
    <source>
        <dbReference type="Proteomes" id="UP000554482"/>
    </source>
</evidence>
<feature type="repeat" description="PPR" evidence="3">
    <location>
        <begin position="743"/>
        <end position="777"/>
    </location>
</feature>
<dbReference type="InterPro" id="IPR002885">
    <property type="entry name" value="PPR_rpt"/>
</dbReference>
<feature type="region of interest" description="Disordered" evidence="4">
    <location>
        <begin position="936"/>
        <end position="961"/>
    </location>
</feature>
<evidence type="ECO:0000256" key="2">
    <source>
        <dbReference type="ARBA" id="ARBA00022737"/>
    </source>
</evidence>
<feature type="repeat" description="PPR" evidence="3">
    <location>
        <begin position="673"/>
        <end position="707"/>
    </location>
</feature>
<dbReference type="InterPro" id="IPR011990">
    <property type="entry name" value="TPR-like_helical_dom_sf"/>
</dbReference>
<dbReference type="PANTHER" id="PTHR47939:SF13">
    <property type="entry name" value="OS03G0201400 PROTEIN"/>
    <property type="match status" value="1"/>
</dbReference>
<evidence type="ECO:0000313" key="5">
    <source>
        <dbReference type="EMBL" id="KAF5176001.1"/>
    </source>
</evidence>
<dbReference type="Pfam" id="PF13041">
    <property type="entry name" value="PPR_2"/>
    <property type="match status" value="5"/>
</dbReference>
<feature type="repeat" description="PPR" evidence="3">
    <location>
        <begin position="813"/>
        <end position="847"/>
    </location>
</feature>
<dbReference type="PROSITE" id="PS51375">
    <property type="entry name" value="PPR"/>
    <property type="match status" value="16"/>
</dbReference>
<dbReference type="OrthoDB" id="185373at2759"/>
<feature type="repeat" description="PPR" evidence="3">
    <location>
        <begin position="848"/>
        <end position="882"/>
    </location>
</feature>